<dbReference type="AlphaFoldDB" id="A0A1M5WEL4"/>
<dbReference type="Gene3D" id="1.20.1260.10">
    <property type="match status" value="1"/>
</dbReference>
<dbReference type="InterPro" id="IPR012347">
    <property type="entry name" value="Ferritin-like"/>
</dbReference>
<accession>A0A1M5WEL4</accession>
<evidence type="ECO:0000313" key="2">
    <source>
        <dbReference type="Proteomes" id="UP000183995"/>
    </source>
</evidence>
<dbReference type="InterPro" id="IPR012851">
    <property type="entry name" value="Spore_coat_CotF-like"/>
</dbReference>
<dbReference type="STRING" id="1123282.SAMN02745823_01229"/>
<gene>
    <name evidence="1" type="ORF">SAMN02745823_01229</name>
</gene>
<keyword evidence="2" id="KW-1185">Reference proteome</keyword>
<dbReference type="OrthoDB" id="1685263at2"/>
<proteinExistence type="predicted"/>
<dbReference type="RefSeq" id="WP_073076776.1">
    <property type="nucleotide sequence ID" value="NZ_FQXV01000003.1"/>
</dbReference>
<evidence type="ECO:0000313" key="1">
    <source>
        <dbReference type="EMBL" id="SHH85932.1"/>
    </source>
</evidence>
<reference evidence="1 2" key="1">
    <citation type="submission" date="2016-11" db="EMBL/GenBank/DDBJ databases">
        <authorList>
            <person name="Jaros S."/>
            <person name="Januszkiewicz K."/>
            <person name="Wedrychowicz H."/>
        </authorList>
    </citation>
    <scope>NUCLEOTIDE SEQUENCE [LARGE SCALE GENOMIC DNA]</scope>
    <source>
        <strain evidence="1 2">DSM 10068</strain>
    </source>
</reference>
<organism evidence="1 2">
    <name type="scientific">Sporobacter termitidis DSM 10068</name>
    <dbReference type="NCBI Taxonomy" id="1123282"/>
    <lineage>
        <taxon>Bacteria</taxon>
        <taxon>Bacillati</taxon>
        <taxon>Bacillota</taxon>
        <taxon>Clostridia</taxon>
        <taxon>Eubacteriales</taxon>
        <taxon>Oscillospiraceae</taxon>
        <taxon>Sporobacter</taxon>
    </lineage>
</organism>
<name>A0A1M5WEL4_9FIRM</name>
<dbReference type="EMBL" id="FQXV01000003">
    <property type="protein sequence ID" value="SHH85932.1"/>
    <property type="molecule type" value="Genomic_DNA"/>
</dbReference>
<protein>
    <submittedName>
        <fullName evidence="1">Coat F domain-containing protein</fullName>
    </submittedName>
</protein>
<dbReference type="Proteomes" id="UP000183995">
    <property type="component" value="Unassembled WGS sequence"/>
</dbReference>
<dbReference type="Pfam" id="PF07875">
    <property type="entry name" value="Coat_F"/>
    <property type="match status" value="1"/>
</dbReference>
<sequence>MNTTSQATSTYADQQILQDSLICEKHMTDSYNLYAGECVNEQLRTTMLDILNDVHTIQSKIFSTMQSNGWYQVEPAEQQKIQQARQKFQAS</sequence>